<sequence>MIIIYNDNGVKIVIPCTTELTLIQIGEKDISNNIPFWIINYEDLPSTPQETWKLENMGEPSGYGKKI</sequence>
<name>A0A6J5NK75_9CAUD</name>
<dbReference type="EMBL" id="LR796653">
    <property type="protein sequence ID" value="CAB4157268.1"/>
    <property type="molecule type" value="Genomic_DNA"/>
</dbReference>
<gene>
    <name evidence="1" type="ORF">UFOVP683_12</name>
</gene>
<evidence type="ECO:0000313" key="1">
    <source>
        <dbReference type="EMBL" id="CAB4157268.1"/>
    </source>
</evidence>
<protein>
    <submittedName>
        <fullName evidence="1">Uncharacterized protein</fullName>
    </submittedName>
</protein>
<organism evidence="1">
    <name type="scientific">uncultured Caudovirales phage</name>
    <dbReference type="NCBI Taxonomy" id="2100421"/>
    <lineage>
        <taxon>Viruses</taxon>
        <taxon>Duplodnaviria</taxon>
        <taxon>Heunggongvirae</taxon>
        <taxon>Uroviricota</taxon>
        <taxon>Caudoviricetes</taxon>
        <taxon>Peduoviridae</taxon>
        <taxon>Maltschvirus</taxon>
        <taxon>Maltschvirus maltsch</taxon>
    </lineage>
</organism>
<proteinExistence type="predicted"/>
<reference evidence="1" key="1">
    <citation type="submission" date="2020-04" db="EMBL/GenBank/DDBJ databases">
        <authorList>
            <person name="Chiriac C."/>
            <person name="Salcher M."/>
            <person name="Ghai R."/>
            <person name="Kavagutti S V."/>
        </authorList>
    </citation>
    <scope>NUCLEOTIDE SEQUENCE</scope>
</reference>
<accession>A0A6J5NK75</accession>